<comment type="caution">
    <text evidence="10">The sequence shown here is derived from an EMBL/GenBank/DDBJ whole genome shotgun (WGS) entry which is preliminary data.</text>
</comment>
<protein>
    <recommendedName>
        <fullName evidence="9">ABC transmembrane type-1 domain-containing protein</fullName>
    </recommendedName>
</protein>
<feature type="transmembrane region" description="Helical" evidence="8">
    <location>
        <begin position="127"/>
        <end position="148"/>
    </location>
</feature>
<dbReference type="InterPro" id="IPR035906">
    <property type="entry name" value="MetI-like_sf"/>
</dbReference>
<dbReference type="Pfam" id="PF00528">
    <property type="entry name" value="BPD_transp_1"/>
    <property type="match status" value="1"/>
</dbReference>
<keyword evidence="5 8" id="KW-1133">Transmembrane helix</keyword>
<keyword evidence="2" id="KW-0813">Transport</keyword>
<dbReference type="Gene3D" id="2.40.420.20">
    <property type="match status" value="1"/>
</dbReference>
<dbReference type="GO" id="GO:0055085">
    <property type="term" value="P:transmembrane transport"/>
    <property type="evidence" value="ECO:0007669"/>
    <property type="project" value="InterPro"/>
</dbReference>
<keyword evidence="4 8" id="KW-0812">Transmembrane</keyword>
<accession>A0A8J4SG99</accession>
<dbReference type="AlphaFoldDB" id="A0A8J4SG99"/>
<dbReference type="CDD" id="cd06261">
    <property type="entry name" value="TM_PBP2"/>
    <property type="match status" value="1"/>
</dbReference>
<evidence type="ECO:0000256" key="3">
    <source>
        <dbReference type="ARBA" id="ARBA00022475"/>
    </source>
</evidence>
<dbReference type="PROSITE" id="PS50928">
    <property type="entry name" value="ABC_TM1"/>
    <property type="match status" value="1"/>
</dbReference>
<reference evidence="10" key="2">
    <citation type="submission" date="2020-02" db="EMBL/GenBank/DDBJ databases">
        <authorList>
            <person name="Studholme D.J."/>
        </authorList>
    </citation>
    <scope>NUCLEOTIDE SEQUENCE</scope>
    <source>
        <strain evidence="10">00238/432</strain>
    </source>
</reference>
<evidence type="ECO:0000313" key="10">
    <source>
        <dbReference type="EMBL" id="KAF4324811.1"/>
    </source>
</evidence>
<feature type="compositionally biased region" description="Polar residues" evidence="7">
    <location>
        <begin position="287"/>
        <end position="305"/>
    </location>
</feature>
<evidence type="ECO:0000256" key="2">
    <source>
        <dbReference type="ARBA" id="ARBA00022448"/>
    </source>
</evidence>
<organism evidence="10 11">
    <name type="scientific">Phytophthora kernoviae 00238/432</name>
    <dbReference type="NCBI Taxonomy" id="1284355"/>
    <lineage>
        <taxon>Eukaryota</taxon>
        <taxon>Sar</taxon>
        <taxon>Stramenopiles</taxon>
        <taxon>Oomycota</taxon>
        <taxon>Peronosporomycetes</taxon>
        <taxon>Peronosporales</taxon>
        <taxon>Peronosporaceae</taxon>
        <taxon>Phytophthora</taxon>
    </lineage>
</organism>
<keyword evidence="3" id="KW-1003">Cell membrane</keyword>
<dbReference type="EMBL" id="AOFI03000013">
    <property type="protein sequence ID" value="KAF4324811.1"/>
    <property type="molecule type" value="Genomic_DNA"/>
</dbReference>
<evidence type="ECO:0000259" key="9">
    <source>
        <dbReference type="PROSITE" id="PS50928"/>
    </source>
</evidence>
<comment type="subcellular location">
    <subcellularLocation>
        <location evidence="1">Cell membrane</location>
        <topology evidence="1">Multi-pass membrane protein</topology>
    </subcellularLocation>
</comment>
<reference evidence="10" key="1">
    <citation type="journal article" date="2015" name="Genom Data">
        <title>Draft genome sequences of Phytophthora kernoviae and Phytophthora ramorum lineage EU2 from Scotland.</title>
        <authorList>
            <person name="Sambles C."/>
            <person name="Schlenzig A."/>
            <person name="O'Neill P."/>
            <person name="Grant M."/>
            <person name="Studholme D.J."/>
        </authorList>
    </citation>
    <scope>NUCLEOTIDE SEQUENCE</scope>
    <source>
        <strain evidence="10">00238/432</strain>
    </source>
</reference>
<keyword evidence="6 8" id="KW-0472">Membrane</keyword>
<dbReference type="SUPFAM" id="SSF161098">
    <property type="entry name" value="MetI-like"/>
    <property type="match status" value="1"/>
</dbReference>
<feature type="region of interest" description="Disordered" evidence="7">
    <location>
        <begin position="286"/>
        <end position="309"/>
    </location>
</feature>
<name>A0A8J4SG99_9STRA</name>
<feature type="domain" description="ABC transmembrane type-1" evidence="9">
    <location>
        <begin position="90"/>
        <end position="275"/>
    </location>
</feature>
<feature type="transmembrane region" description="Helical" evidence="8">
    <location>
        <begin position="90"/>
        <end position="115"/>
    </location>
</feature>
<dbReference type="PANTHER" id="PTHR43744:SF12">
    <property type="entry name" value="ABC TRANSPORTER PERMEASE PROTEIN MG189-RELATED"/>
    <property type="match status" value="1"/>
</dbReference>
<dbReference type="Proteomes" id="UP000702964">
    <property type="component" value="Unassembled WGS sequence"/>
</dbReference>
<dbReference type="Pfam" id="PF25989">
    <property type="entry name" value="YknX_C"/>
    <property type="match status" value="1"/>
</dbReference>
<evidence type="ECO:0000256" key="4">
    <source>
        <dbReference type="ARBA" id="ARBA00022692"/>
    </source>
</evidence>
<dbReference type="GO" id="GO:0005886">
    <property type="term" value="C:plasma membrane"/>
    <property type="evidence" value="ECO:0007669"/>
    <property type="project" value="UniProtKB-SubCell"/>
</dbReference>
<dbReference type="Gene3D" id="1.10.3720.10">
    <property type="entry name" value="MetI-like"/>
    <property type="match status" value="1"/>
</dbReference>
<evidence type="ECO:0000256" key="6">
    <source>
        <dbReference type="ARBA" id="ARBA00023136"/>
    </source>
</evidence>
<feature type="transmembrane region" description="Helical" evidence="8">
    <location>
        <begin position="154"/>
        <end position="173"/>
    </location>
</feature>
<dbReference type="InterPro" id="IPR000515">
    <property type="entry name" value="MetI-like"/>
</dbReference>
<evidence type="ECO:0000256" key="1">
    <source>
        <dbReference type="ARBA" id="ARBA00004651"/>
    </source>
</evidence>
<evidence type="ECO:0000313" key="11">
    <source>
        <dbReference type="Proteomes" id="UP000702964"/>
    </source>
</evidence>
<proteinExistence type="predicted"/>
<evidence type="ECO:0000256" key="5">
    <source>
        <dbReference type="ARBA" id="ARBA00022989"/>
    </source>
</evidence>
<gene>
    <name evidence="10" type="ORF">G195_001112</name>
</gene>
<dbReference type="PANTHER" id="PTHR43744">
    <property type="entry name" value="ABC TRANSPORTER PERMEASE PROTEIN MG189-RELATED-RELATED"/>
    <property type="match status" value="1"/>
</dbReference>
<sequence>MSKIPFTKLALTLLLGITAIVMLTPIFLTISNSVMTEQEIGRNYDLLGQMIDVTKGGKDSFVNLKLIPDWISFGQYAEVMVLSTKFLRMFWNSAMMVIPIVAGQAVVASLAAYAFAKLRFPGRNQLFMVYLMTMLMPFQVTLVPNYMVIDKLGLMNHASAIILPGIFGAFGVFMMRQFMAHIPGAYSEAAKMDGGGQWVIFWRIILPLAKPANRQLKAPFRGIVTEVGAIEGYSSTGKPDITISNTAKGYKFTLSIPTPIASMLSVGETLKDVSLRAKEGDPIPLSGTISKIDASSGSSDNPLSTSDEKMPSLMDQVEIELKDPVLQGGEQVDVKITQSKSSDAILVPNQAIHKDQGGTYVFALRETQGPLGNAYYAVRSDVQITDANDSTTAVSGGIFEEQEVIVDSNDLITDGTRVHK</sequence>
<evidence type="ECO:0000256" key="7">
    <source>
        <dbReference type="SAM" id="MobiDB-lite"/>
    </source>
</evidence>
<dbReference type="InterPro" id="IPR058637">
    <property type="entry name" value="YknX-like_C"/>
</dbReference>
<evidence type="ECO:0000256" key="8">
    <source>
        <dbReference type="SAM" id="Phobius"/>
    </source>
</evidence>